<name>A0ABS8V2X9_DATST</name>
<dbReference type="Proteomes" id="UP000823775">
    <property type="component" value="Unassembled WGS sequence"/>
</dbReference>
<sequence length="129" mass="15056">MLGSSKFSLHLSRRLELEPYRDVCFLAKVMWEKKEERVTLGVLWFYDDGWWSYRSGQVVTEGAMEARSRGGLVAAVREDEGDRVEGDEWENVRKKRSGGARLWVLPWPYRVRGHSDVFEKRGELCGRFA</sequence>
<comment type="caution">
    <text evidence="1">The sequence shown here is derived from an EMBL/GenBank/DDBJ whole genome shotgun (WGS) entry which is preliminary data.</text>
</comment>
<dbReference type="EMBL" id="JACEIK010003301">
    <property type="protein sequence ID" value="MCD9641189.1"/>
    <property type="molecule type" value="Genomic_DNA"/>
</dbReference>
<organism evidence="1 2">
    <name type="scientific">Datura stramonium</name>
    <name type="common">Jimsonweed</name>
    <name type="synonym">Common thornapple</name>
    <dbReference type="NCBI Taxonomy" id="4076"/>
    <lineage>
        <taxon>Eukaryota</taxon>
        <taxon>Viridiplantae</taxon>
        <taxon>Streptophyta</taxon>
        <taxon>Embryophyta</taxon>
        <taxon>Tracheophyta</taxon>
        <taxon>Spermatophyta</taxon>
        <taxon>Magnoliopsida</taxon>
        <taxon>eudicotyledons</taxon>
        <taxon>Gunneridae</taxon>
        <taxon>Pentapetalae</taxon>
        <taxon>asterids</taxon>
        <taxon>lamiids</taxon>
        <taxon>Solanales</taxon>
        <taxon>Solanaceae</taxon>
        <taxon>Solanoideae</taxon>
        <taxon>Datureae</taxon>
        <taxon>Datura</taxon>
    </lineage>
</organism>
<reference evidence="1 2" key="1">
    <citation type="journal article" date="2021" name="BMC Genomics">
        <title>Datura genome reveals duplications of psychoactive alkaloid biosynthetic genes and high mutation rate following tissue culture.</title>
        <authorList>
            <person name="Rajewski A."/>
            <person name="Carter-House D."/>
            <person name="Stajich J."/>
            <person name="Litt A."/>
        </authorList>
    </citation>
    <scope>NUCLEOTIDE SEQUENCE [LARGE SCALE GENOMIC DNA]</scope>
    <source>
        <strain evidence="1">AR-01</strain>
    </source>
</reference>
<proteinExistence type="predicted"/>
<protein>
    <submittedName>
        <fullName evidence="1">Uncharacterized protein</fullName>
    </submittedName>
</protein>
<evidence type="ECO:0000313" key="2">
    <source>
        <dbReference type="Proteomes" id="UP000823775"/>
    </source>
</evidence>
<gene>
    <name evidence="1" type="ORF">HAX54_027257</name>
</gene>
<accession>A0ABS8V2X9</accession>
<evidence type="ECO:0000313" key="1">
    <source>
        <dbReference type="EMBL" id="MCD9641189.1"/>
    </source>
</evidence>
<keyword evidence="2" id="KW-1185">Reference proteome</keyword>